<dbReference type="Pfam" id="PF01381">
    <property type="entry name" value="HTH_3"/>
    <property type="match status" value="1"/>
</dbReference>
<dbReference type="InterPro" id="IPR011051">
    <property type="entry name" value="RmlC_Cupin_sf"/>
</dbReference>
<accession>A0ABY7ZS26</accession>
<evidence type="ECO:0000256" key="1">
    <source>
        <dbReference type="ARBA" id="ARBA00023125"/>
    </source>
</evidence>
<dbReference type="InterPro" id="IPR010982">
    <property type="entry name" value="Lambda_DNA-bd_dom_sf"/>
</dbReference>
<sequence length="197" mass="21633">MSVMAEQAFASKLRERREQVKLDQAGLAERLGVPVAELADWEQGRHVGDLSLAQLMKLAEVLGTSLEHLAPDVEDDLDAGVLIQRPEDRSVLKGVRGGVDYYVYHCLVRTRQVPSLVPLVVDVLVDDPAEAKFNDGHAGNEFIYVLSGEIHMKWGDPARPHEAVLPTGSSLYLQPYVRHAFTAARGSGPARLLAVNF</sequence>
<evidence type="ECO:0000313" key="4">
    <source>
        <dbReference type="Proteomes" id="UP001219605"/>
    </source>
</evidence>
<dbReference type="PANTHER" id="PTHR46797:SF1">
    <property type="entry name" value="METHYLPHOSPHONATE SYNTHASE"/>
    <property type="match status" value="1"/>
</dbReference>
<dbReference type="SMART" id="SM00530">
    <property type="entry name" value="HTH_XRE"/>
    <property type="match status" value="1"/>
</dbReference>
<reference evidence="3 4" key="1">
    <citation type="submission" date="2023-02" db="EMBL/GenBank/DDBJ databases">
        <authorList>
            <person name="Mo P."/>
        </authorList>
    </citation>
    <scope>NUCLEOTIDE SEQUENCE [LARGE SCALE GENOMIC DNA]</scope>
    <source>
        <strain evidence="3 4">HUAS 3</strain>
    </source>
</reference>
<evidence type="ECO:0000313" key="3">
    <source>
        <dbReference type="EMBL" id="WDZ85836.1"/>
    </source>
</evidence>
<protein>
    <submittedName>
        <fullName evidence="3">Helix-turn-helix domain-containing protein</fullName>
    </submittedName>
</protein>
<dbReference type="SUPFAM" id="SSF51182">
    <property type="entry name" value="RmlC-like cupins"/>
    <property type="match status" value="1"/>
</dbReference>
<dbReference type="SUPFAM" id="SSF47413">
    <property type="entry name" value="lambda repressor-like DNA-binding domains"/>
    <property type="match status" value="1"/>
</dbReference>
<name>A0ABY7ZS26_9ACTN</name>
<keyword evidence="4" id="KW-1185">Reference proteome</keyword>
<gene>
    <name evidence="3" type="ORF">PVK37_05220</name>
</gene>
<dbReference type="InterPro" id="IPR013096">
    <property type="entry name" value="Cupin_2"/>
</dbReference>
<dbReference type="CDD" id="cd20489">
    <property type="entry name" value="cupin_HppE-like_C"/>
    <property type="match status" value="1"/>
</dbReference>
<dbReference type="InterPro" id="IPR050807">
    <property type="entry name" value="TransReg_Diox_bact_type"/>
</dbReference>
<dbReference type="CDD" id="cd00093">
    <property type="entry name" value="HTH_XRE"/>
    <property type="match status" value="1"/>
</dbReference>
<dbReference type="Pfam" id="PF07883">
    <property type="entry name" value="Cupin_2"/>
    <property type="match status" value="1"/>
</dbReference>
<feature type="domain" description="HTH cro/C1-type" evidence="2">
    <location>
        <begin position="13"/>
        <end position="69"/>
    </location>
</feature>
<dbReference type="Gene3D" id="1.10.260.40">
    <property type="entry name" value="lambda repressor-like DNA-binding domains"/>
    <property type="match status" value="1"/>
</dbReference>
<organism evidence="3 4">
    <name type="scientific">Micromonospora cathayae</name>
    <dbReference type="NCBI Taxonomy" id="3028804"/>
    <lineage>
        <taxon>Bacteria</taxon>
        <taxon>Bacillati</taxon>
        <taxon>Actinomycetota</taxon>
        <taxon>Actinomycetes</taxon>
        <taxon>Micromonosporales</taxon>
        <taxon>Micromonosporaceae</taxon>
        <taxon>Micromonospora</taxon>
    </lineage>
</organism>
<dbReference type="PROSITE" id="PS50943">
    <property type="entry name" value="HTH_CROC1"/>
    <property type="match status" value="1"/>
</dbReference>
<dbReference type="InterPro" id="IPR001387">
    <property type="entry name" value="Cro/C1-type_HTH"/>
</dbReference>
<proteinExistence type="predicted"/>
<dbReference type="Gene3D" id="2.60.120.10">
    <property type="entry name" value="Jelly Rolls"/>
    <property type="match status" value="1"/>
</dbReference>
<dbReference type="EMBL" id="CP118615">
    <property type="protein sequence ID" value="WDZ85836.1"/>
    <property type="molecule type" value="Genomic_DNA"/>
</dbReference>
<dbReference type="InterPro" id="IPR014710">
    <property type="entry name" value="RmlC-like_jellyroll"/>
</dbReference>
<dbReference type="PANTHER" id="PTHR46797">
    <property type="entry name" value="HTH-TYPE TRANSCRIPTIONAL REGULATOR"/>
    <property type="match status" value="1"/>
</dbReference>
<dbReference type="RefSeq" id="WP_275032592.1">
    <property type="nucleotide sequence ID" value="NZ_CP118615.1"/>
</dbReference>
<dbReference type="Proteomes" id="UP001219605">
    <property type="component" value="Chromosome"/>
</dbReference>
<evidence type="ECO:0000259" key="2">
    <source>
        <dbReference type="PROSITE" id="PS50943"/>
    </source>
</evidence>
<keyword evidence="1" id="KW-0238">DNA-binding</keyword>